<evidence type="ECO:0000256" key="5">
    <source>
        <dbReference type="ARBA" id="ARBA00022989"/>
    </source>
</evidence>
<dbReference type="Gene3D" id="1.20.1080.10">
    <property type="entry name" value="Glycerol uptake facilitator protein"/>
    <property type="match status" value="1"/>
</dbReference>
<dbReference type="InterPro" id="IPR034294">
    <property type="entry name" value="Aquaporin_transptr"/>
</dbReference>
<comment type="caution">
    <text evidence="11">The sequence shown here is derived from an EMBL/GenBank/DDBJ whole genome shotgun (WGS) entry which is preliminary data.</text>
</comment>
<dbReference type="Pfam" id="PF00230">
    <property type="entry name" value="MIP"/>
    <property type="match status" value="1"/>
</dbReference>
<evidence type="ECO:0000256" key="9">
    <source>
        <dbReference type="SAM" id="MobiDB-lite"/>
    </source>
</evidence>
<reference evidence="11 12" key="1">
    <citation type="submission" date="2021-02" db="EMBL/GenBank/DDBJ databases">
        <title>Genome assembly of Pseudopithomyces chartarum.</title>
        <authorList>
            <person name="Jauregui R."/>
            <person name="Singh J."/>
            <person name="Voisey C."/>
        </authorList>
    </citation>
    <scope>NUCLEOTIDE SEQUENCE [LARGE SCALE GENOMIC DNA]</scope>
    <source>
        <strain evidence="11 12">AGR01</strain>
    </source>
</reference>
<dbReference type="EMBL" id="WVTA01000015">
    <property type="protein sequence ID" value="KAK3201876.1"/>
    <property type="molecule type" value="Genomic_DNA"/>
</dbReference>
<evidence type="ECO:0000313" key="11">
    <source>
        <dbReference type="EMBL" id="KAK3201876.1"/>
    </source>
</evidence>
<comment type="subcellular location">
    <subcellularLocation>
        <location evidence="1">Membrane</location>
        <topology evidence="1">Multi-pass membrane protein</topology>
    </subcellularLocation>
</comment>
<feature type="transmembrane region" description="Helical" evidence="10">
    <location>
        <begin position="222"/>
        <end position="240"/>
    </location>
</feature>
<evidence type="ECO:0008006" key="13">
    <source>
        <dbReference type="Google" id="ProtNLM"/>
    </source>
</evidence>
<feature type="transmembrane region" description="Helical" evidence="10">
    <location>
        <begin position="103"/>
        <end position="118"/>
    </location>
</feature>
<evidence type="ECO:0000313" key="12">
    <source>
        <dbReference type="Proteomes" id="UP001280581"/>
    </source>
</evidence>
<protein>
    <recommendedName>
        <fullName evidence="13">Aquaporin</fullName>
    </recommendedName>
</protein>
<feature type="transmembrane region" description="Helical" evidence="10">
    <location>
        <begin position="192"/>
        <end position="210"/>
    </location>
</feature>
<dbReference type="GO" id="GO:0015250">
    <property type="term" value="F:water channel activity"/>
    <property type="evidence" value="ECO:0007669"/>
    <property type="project" value="TreeGrafter"/>
</dbReference>
<evidence type="ECO:0000256" key="3">
    <source>
        <dbReference type="ARBA" id="ARBA00022692"/>
    </source>
</evidence>
<dbReference type="InterPro" id="IPR000425">
    <property type="entry name" value="MIP"/>
</dbReference>
<keyword evidence="4" id="KW-0677">Repeat</keyword>
<feature type="region of interest" description="Disordered" evidence="9">
    <location>
        <begin position="1"/>
        <end position="22"/>
    </location>
</feature>
<evidence type="ECO:0000256" key="6">
    <source>
        <dbReference type="ARBA" id="ARBA00023136"/>
    </source>
</evidence>
<dbReference type="Proteomes" id="UP001280581">
    <property type="component" value="Unassembled WGS sequence"/>
</dbReference>
<sequence>MPRLNVPKLSEHDNDKGYPHEPRHANHISTLTGHFIAATGEFVGTFMFLYFSFACQIMLHTQASERSIENGGNSSQMNIFTALVYGFSLLVNVWAFYRISGGLFNPAVTFGMVLAGSLPPIRALFLFPAQILAGMAAGGLVQAMFPGDVSLCNTTLSPGTSIAQGVFIEMFMTAELVFVVLMLAAEKSKDTFIAPVGIGLALFVAMMGGVHYTGGSLNPTRSFGPAVAGGAVAAGYYRFVKYFNYEEANPGQDSAGGDFARDV</sequence>
<feature type="transmembrane region" description="Helical" evidence="10">
    <location>
        <begin position="125"/>
        <end position="145"/>
    </location>
</feature>
<proteinExistence type="inferred from homology"/>
<evidence type="ECO:0000256" key="7">
    <source>
        <dbReference type="ARBA" id="ARBA00034651"/>
    </source>
</evidence>
<evidence type="ECO:0000256" key="8">
    <source>
        <dbReference type="RuleBase" id="RU000477"/>
    </source>
</evidence>
<evidence type="ECO:0000256" key="2">
    <source>
        <dbReference type="ARBA" id="ARBA00006175"/>
    </source>
</evidence>
<feature type="transmembrane region" description="Helical" evidence="10">
    <location>
        <begin position="79"/>
        <end position="97"/>
    </location>
</feature>
<keyword evidence="3 8" id="KW-0812">Transmembrane</keyword>
<dbReference type="PANTHER" id="PTHR19139:SF283">
    <property type="entry name" value="AQUAPORIN"/>
    <property type="match status" value="1"/>
</dbReference>
<keyword evidence="6 10" id="KW-0472">Membrane</keyword>
<evidence type="ECO:0000256" key="4">
    <source>
        <dbReference type="ARBA" id="ARBA00022737"/>
    </source>
</evidence>
<feature type="transmembrane region" description="Helical" evidence="10">
    <location>
        <begin position="35"/>
        <end position="59"/>
    </location>
</feature>
<dbReference type="SUPFAM" id="SSF81338">
    <property type="entry name" value="Aquaporin-like"/>
    <property type="match status" value="1"/>
</dbReference>
<gene>
    <name evidence="11" type="ORF">GRF29_164g910269</name>
</gene>
<keyword evidence="12" id="KW-1185">Reference proteome</keyword>
<feature type="compositionally biased region" description="Basic and acidic residues" evidence="9">
    <location>
        <begin position="9"/>
        <end position="22"/>
    </location>
</feature>
<feature type="transmembrane region" description="Helical" evidence="10">
    <location>
        <begin position="165"/>
        <end position="185"/>
    </location>
</feature>
<comment type="catalytic activity">
    <reaction evidence="7">
        <text>H2O(in) = H2O(out)</text>
        <dbReference type="Rhea" id="RHEA:29667"/>
        <dbReference type="ChEBI" id="CHEBI:15377"/>
    </reaction>
</comment>
<evidence type="ECO:0000256" key="10">
    <source>
        <dbReference type="SAM" id="Phobius"/>
    </source>
</evidence>
<name>A0AAN6RDS2_9PLEO</name>
<comment type="similarity">
    <text evidence="2 8">Belongs to the MIP/aquaporin (TC 1.A.8) family.</text>
</comment>
<evidence type="ECO:0000256" key="1">
    <source>
        <dbReference type="ARBA" id="ARBA00004141"/>
    </source>
</evidence>
<dbReference type="InterPro" id="IPR023271">
    <property type="entry name" value="Aquaporin-like"/>
</dbReference>
<dbReference type="GO" id="GO:0005886">
    <property type="term" value="C:plasma membrane"/>
    <property type="evidence" value="ECO:0007669"/>
    <property type="project" value="TreeGrafter"/>
</dbReference>
<keyword evidence="8" id="KW-0813">Transport</keyword>
<organism evidence="11 12">
    <name type="scientific">Pseudopithomyces chartarum</name>
    <dbReference type="NCBI Taxonomy" id="1892770"/>
    <lineage>
        <taxon>Eukaryota</taxon>
        <taxon>Fungi</taxon>
        <taxon>Dikarya</taxon>
        <taxon>Ascomycota</taxon>
        <taxon>Pezizomycotina</taxon>
        <taxon>Dothideomycetes</taxon>
        <taxon>Pleosporomycetidae</taxon>
        <taxon>Pleosporales</taxon>
        <taxon>Massarineae</taxon>
        <taxon>Didymosphaeriaceae</taxon>
        <taxon>Pseudopithomyces</taxon>
    </lineage>
</organism>
<keyword evidence="5 10" id="KW-1133">Transmembrane helix</keyword>
<dbReference type="AlphaFoldDB" id="A0AAN6RDS2"/>
<accession>A0AAN6RDS2</accession>
<dbReference type="PRINTS" id="PR00783">
    <property type="entry name" value="MINTRINSICP"/>
</dbReference>
<dbReference type="PANTHER" id="PTHR19139">
    <property type="entry name" value="AQUAPORIN TRANSPORTER"/>
    <property type="match status" value="1"/>
</dbReference>